<sequence>MDLPVVVLREVFAHLQSSELAGLRRVCWRWRFVVAPLVGECLKVDGFAKKGPILSKFLESHGWYTRTLRMKGDCWLFAESFWVYCPSITRLEIDIPTATREKTLYDIDLLTSHFRFLKHLALTGCYQTFPLQRYQNVLERLEVLSLEYVDSARIVDFRETKSSSLKKLILRGCGMDYYTFVEILFNFRSLDTLASYNQAIEFEYDLTRCLFSSFSMSTKTPAASANISFDTGNIPQISSKLRFRGEQEMARHSRMFDVVILAKDHCQLRLPTTEISLHAATIKFTLATKKQILNTLTSLTTIPCLDIKVMQKWRLQFPFSIYAAKQLSVSLAGGYNAAFYKWLATCFPNLQELTIPQGSKFSFSLFSATHPKFPRLSHILCYEPHPRLVLDRHGCRCPQLAPNPPSSKIPTKTQAHTAVTHNPHRPTQTKPKVLTKSLESTCSH</sequence>
<proteinExistence type="predicted"/>
<evidence type="ECO:0000313" key="2">
    <source>
        <dbReference type="Proteomes" id="UP001165960"/>
    </source>
</evidence>
<accession>A0ACC2RUX0</accession>
<comment type="caution">
    <text evidence="1">The sequence shown here is derived from an EMBL/GenBank/DDBJ whole genome shotgun (WGS) entry which is preliminary data.</text>
</comment>
<dbReference type="EMBL" id="QTSX02006480">
    <property type="protein sequence ID" value="KAJ9053896.1"/>
    <property type="molecule type" value="Genomic_DNA"/>
</dbReference>
<keyword evidence="2" id="KW-1185">Reference proteome</keyword>
<evidence type="ECO:0000313" key="1">
    <source>
        <dbReference type="EMBL" id="KAJ9053896.1"/>
    </source>
</evidence>
<gene>
    <name evidence="1" type="ORF">DSO57_1019828</name>
</gene>
<protein>
    <submittedName>
        <fullName evidence="1">Uncharacterized protein</fullName>
    </submittedName>
</protein>
<dbReference type="Proteomes" id="UP001165960">
    <property type="component" value="Unassembled WGS sequence"/>
</dbReference>
<name>A0ACC2RUX0_9FUNG</name>
<organism evidence="1 2">
    <name type="scientific">Entomophthora muscae</name>
    <dbReference type="NCBI Taxonomy" id="34485"/>
    <lineage>
        <taxon>Eukaryota</taxon>
        <taxon>Fungi</taxon>
        <taxon>Fungi incertae sedis</taxon>
        <taxon>Zoopagomycota</taxon>
        <taxon>Entomophthoromycotina</taxon>
        <taxon>Entomophthoromycetes</taxon>
        <taxon>Entomophthorales</taxon>
        <taxon>Entomophthoraceae</taxon>
        <taxon>Entomophthora</taxon>
    </lineage>
</organism>
<reference evidence="1" key="1">
    <citation type="submission" date="2022-04" db="EMBL/GenBank/DDBJ databases">
        <title>Genome of the entomopathogenic fungus Entomophthora muscae.</title>
        <authorList>
            <person name="Elya C."/>
            <person name="Lovett B.R."/>
            <person name="Lee E."/>
            <person name="Macias A.M."/>
            <person name="Hajek A.E."/>
            <person name="De Bivort B.L."/>
            <person name="Kasson M.T."/>
            <person name="De Fine Licht H.H."/>
            <person name="Stajich J.E."/>
        </authorList>
    </citation>
    <scope>NUCLEOTIDE SEQUENCE</scope>
    <source>
        <strain evidence="1">Berkeley</strain>
    </source>
</reference>